<dbReference type="AlphaFoldDB" id="A0A835BXE1"/>
<evidence type="ECO:0000256" key="1">
    <source>
        <dbReference type="SAM" id="MobiDB-lite"/>
    </source>
</evidence>
<accession>A0A835BXE1</accession>
<proteinExistence type="predicted"/>
<organism evidence="3 4">
    <name type="scientific">Digitaria exilis</name>
    <dbReference type="NCBI Taxonomy" id="1010633"/>
    <lineage>
        <taxon>Eukaryota</taxon>
        <taxon>Viridiplantae</taxon>
        <taxon>Streptophyta</taxon>
        <taxon>Embryophyta</taxon>
        <taxon>Tracheophyta</taxon>
        <taxon>Spermatophyta</taxon>
        <taxon>Magnoliopsida</taxon>
        <taxon>Liliopsida</taxon>
        <taxon>Poales</taxon>
        <taxon>Poaceae</taxon>
        <taxon>PACMAD clade</taxon>
        <taxon>Panicoideae</taxon>
        <taxon>Panicodae</taxon>
        <taxon>Paniceae</taxon>
        <taxon>Anthephorinae</taxon>
        <taxon>Digitaria</taxon>
    </lineage>
</organism>
<keyword evidence="2" id="KW-0812">Transmembrane</keyword>
<feature type="region of interest" description="Disordered" evidence="1">
    <location>
        <begin position="45"/>
        <end position="66"/>
    </location>
</feature>
<keyword evidence="4" id="KW-1185">Reference proteome</keyword>
<evidence type="ECO:0000313" key="4">
    <source>
        <dbReference type="Proteomes" id="UP000636709"/>
    </source>
</evidence>
<feature type="compositionally biased region" description="Basic and acidic residues" evidence="1">
    <location>
        <begin position="48"/>
        <end position="58"/>
    </location>
</feature>
<keyword evidence="2" id="KW-1133">Transmembrane helix</keyword>
<protein>
    <submittedName>
        <fullName evidence="3">Uncharacterized protein</fullName>
    </submittedName>
</protein>
<dbReference type="EMBL" id="JACEFO010001734">
    <property type="protein sequence ID" value="KAF8714809.1"/>
    <property type="molecule type" value="Genomic_DNA"/>
</dbReference>
<reference evidence="3" key="1">
    <citation type="submission" date="2020-07" db="EMBL/GenBank/DDBJ databases">
        <title>Genome sequence and genetic diversity analysis of an under-domesticated orphan crop, white fonio (Digitaria exilis).</title>
        <authorList>
            <person name="Bennetzen J.L."/>
            <person name="Chen S."/>
            <person name="Ma X."/>
            <person name="Wang X."/>
            <person name="Yssel A.E.J."/>
            <person name="Chaluvadi S.R."/>
            <person name="Johnson M."/>
            <person name="Gangashetty P."/>
            <person name="Hamidou F."/>
            <person name="Sanogo M.D."/>
            <person name="Zwaenepoel A."/>
            <person name="Wallace J."/>
            <person name="Van De Peer Y."/>
            <person name="Van Deynze A."/>
        </authorList>
    </citation>
    <scope>NUCLEOTIDE SEQUENCE</scope>
    <source>
        <tissue evidence="3">Leaves</tissue>
    </source>
</reference>
<evidence type="ECO:0000313" key="3">
    <source>
        <dbReference type="EMBL" id="KAF8714809.1"/>
    </source>
</evidence>
<gene>
    <name evidence="3" type="ORF">HU200_027339</name>
</gene>
<comment type="caution">
    <text evidence="3">The sequence shown here is derived from an EMBL/GenBank/DDBJ whole genome shotgun (WGS) entry which is preliminary data.</text>
</comment>
<name>A0A835BXE1_9POAL</name>
<keyword evidence="2" id="KW-0472">Membrane</keyword>
<dbReference type="Proteomes" id="UP000636709">
    <property type="component" value="Unassembled WGS sequence"/>
</dbReference>
<sequence length="66" mass="6627">MARALAFGGAVAAAAGLVQPWLAVLGVALLSVWAVTLAVILCGDGDSDGGRRPSRDGRLVLPRSAL</sequence>
<evidence type="ECO:0000256" key="2">
    <source>
        <dbReference type="SAM" id="Phobius"/>
    </source>
</evidence>
<feature type="transmembrane region" description="Helical" evidence="2">
    <location>
        <begin position="24"/>
        <end position="43"/>
    </location>
</feature>